<keyword evidence="2" id="KW-1185">Reference proteome</keyword>
<evidence type="ECO:0000313" key="1">
    <source>
        <dbReference type="EMBL" id="GIY23750.1"/>
    </source>
</evidence>
<protein>
    <recommendedName>
        <fullName evidence="3">C2H2-type domain-containing protein</fullName>
    </recommendedName>
</protein>
<dbReference type="AlphaFoldDB" id="A0AAV4RTX4"/>
<accession>A0AAV4RTX4</accession>
<gene>
    <name evidence="1" type="ORF">CDAR_541301</name>
</gene>
<reference evidence="1 2" key="1">
    <citation type="submission" date="2021-06" db="EMBL/GenBank/DDBJ databases">
        <title>Caerostris darwini draft genome.</title>
        <authorList>
            <person name="Kono N."/>
            <person name="Arakawa K."/>
        </authorList>
    </citation>
    <scope>NUCLEOTIDE SEQUENCE [LARGE SCALE GENOMIC DNA]</scope>
</reference>
<dbReference type="SUPFAM" id="SSF57667">
    <property type="entry name" value="beta-beta-alpha zinc fingers"/>
    <property type="match status" value="1"/>
</dbReference>
<dbReference type="Proteomes" id="UP001054837">
    <property type="component" value="Unassembled WGS sequence"/>
</dbReference>
<organism evidence="1 2">
    <name type="scientific">Caerostris darwini</name>
    <dbReference type="NCBI Taxonomy" id="1538125"/>
    <lineage>
        <taxon>Eukaryota</taxon>
        <taxon>Metazoa</taxon>
        <taxon>Ecdysozoa</taxon>
        <taxon>Arthropoda</taxon>
        <taxon>Chelicerata</taxon>
        <taxon>Arachnida</taxon>
        <taxon>Araneae</taxon>
        <taxon>Araneomorphae</taxon>
        <taxon>Entelegynae</taxon>
        <taxon>Araneoidea</taxon>
        <taxon>Araneidae</taxon>
        <taxon>Caerostris</taxon>
    </lineage>
</organism>
<evidence type="ECO:0000313" key="2">
    <source>
        <dbReference type="Proteomes" id="UP001054837"/>
    </source>
</evidence>
<sequence>MRPAILKLDLDISDSRKAYAFMMNGWVRIPFHRNEEVEENRIVCLNEATPSARFGYENQQILECDLRKFRGDGISLFDAPFQDMHCNVCDKSYNVKHHEIHINGKRHKRMELTT</sequence>
<dbReference type="EMBL" id="BPLQ01006580">
    <property type="protein sequence ID" value="GIY23750.1"/>
    <property type="molecule type" value="Genomic_DNA"/>
</dbReference>
<proteinExistence type="predicted"/>
<comment type="caution">
    <text evidence="1">The sequence shown here is derived from an EMBL/GenBank/DDBJ whole genome shotgun (WGS) entry which is preliminary data.</text>
</comment>
<evidence type="ECO:0008006" key="3">
    <source>
        <dbReference type="Google" id="ProtNLM"/>
    </source>
</evidence>
<name>A0AAV4RTX4_9ARAC</name>
<dbReference type="InterPro" id="IPR036236">
    <property type="entry name" value="Znf_C2H2_sf"/>
</dbReference>